<name>A0A178DEP5_9EURO</name>
<sequence length="327" mass="36986">MDPFHYLHLPDVEVDIRGSHIAVYCEYAAGGSQSKSVTFNFMDGRWSKSVDEPRRRLIESLQYTKSHAQDENPFCMHIVILSSTLRWYTNALSSIHTQLIEHEKQLQVEADAVTVGKEKAYNTLNRALHSAAAHLHRCGTELGSIDSILKDLINAYARHRRTCGGAETNDEISAAFAFIGSQLSQIRVFLQELEVKLQNILALITNDQMMVSNGEKQHAILLATQEDSKISRLIADRQGQLAEEMKEDSVAMKTIAITTMFFLPATSFAAFLSMPFVTNNYYVRDADKIWIWVVCTVPSTILAFSIYFYSKHRDHLRRRGLNHSAAS</sequence>
<organism evidence="2 3">
    <name type="scientific">Fonsecaea nubica</name>
    <dbReference type="NCBI Taxonomy" id="856822"/>
    <lineage>
        <taxon>Eukaryota</taxon>
        <taxon>Fungi</taxon>
        <taxon>Dikarya</taxon>
        <taxon>Ascomycota</taxon>
        <taxon>Pezizomycotina</taxon>
        <taxon>Eurotiomycetes</taxon>
        <taxon>Chaetothyriomycetidae</taxon>
        <taxon>Chaetothyriales</taxon>
        <taxon>Herpotrichiellaceae</taxon>
        <taxon>Fonsecaea</taxon>
    </lineage>
</organism>
<reference evidence="2 3" key="1">
    <citation type="submission" date="2016-03" db="EMBL/GenBank/DDBJ databases">
        <title>The draft genome sequence of Fonsecaea nubica causative agent of cutaneous subcutaneous infection in human host.</title>
        <authorList>
            <person name="Costa F."/>
            <person name="Sybren D.H."/>
            <person name="Raittz R.T."/>
            <person name="Weiss V.A."/>
            <person name="Leao A.C."/>
            <person name="Gomes R."/>
            <person name="De Souza E.M."/>
            <person name="Pedrosa F.O."/>
            <person name="Steffens M.B."/>
            <person name="Bombassaro A."/>
            <person name="Tadra-Sfeir M.Z."/>
            <person name="Moreno L.F."/>
            <person name="Najafzadeh M.J."/>
            <person name="Felipe M.S."/>
            <person name="Teixeira M."/>
            <person name="Sun J."/>
            <person name="Xi L."/>
            <person name="Castro M.A."/>
            <person name="Vicente V.A."/>
        </authorList>
    </citation>
    <scope>NUCLEOTIDE SEQUENCE [LARGE SCALE GENOMIC DNA]</scope>
    <source>
        <strain evidence="2 3">CBS 269.64</strain>
    </source>
</reference>
<proteinExistence type="predicted"/>
<keyword evidence="3" id="KW-1185">Reference proteome</keyword>
<protein>
    <submittedName>
        <fullName evidence="2">Uncharacterized protein</fullName>
    </submittedName>
</protein>
<keyword evidence="1" id="KW-0812">Transmembrane</keyword>
<dbReference type="EMBL" id="LVCJ01000002">
    <property type="protein sequence ID" value="OAL40246.1"/>
    <property type="molecule type" value="Genomic_DNA"/>
</dbReference>
<keyword evidence="1" id="KW-1133">Transmembrane helix</keyword>
<dbReference type="RefSeq" id="XP_022505258.1">
    <property type="nucleotide sequence ID" value="XM_022638975.1"/>
</dbReference>
<dbReference type="GeneID" id="34584092"/>
<dbReference type="OrthoDB" id="3561681at2759"/>
<dbReference type="Proteomes" id="UP000185904">
    <property type="component" value="Unassembled WGS sequence"/>
</dbReference>
<evidence type="ECO:0000313" key="2">
    <source>
        <dbReference type="EMBL" id="OAL40246.1"/>
    </source>
</evidence>
<gene>
    <name evidence="2" type="ORF">AYO20_00666</name>
</gene>
<keyword evidence="1" id="KW-0472">Membrane</keyword>
<feature type="transmembrane region" description="Helical" evidence="1">
    <location>
        <begin position="289"/>
        <end position="309"/>
    </location>
</feature>
<dbReference type="Gene3D" id="1.20.58.340">
    <property type="entry name" value="Magnesium transport protein CorA, transmembrane region"/>
    <property type="match status" value="1"/>
</dbReference>
<evidence type="ECO:0000256" key="1">
    <source>
        <dbReference type="SAM" id="Phobius"/>
    </source>
</evidence>
<feature type="transmembrane region" description="Helical" evidence="1">
    <location>
        <begin position="255"/>
        <end position="277"/>
    </location>
</feature>
<comment type="caution">
    <text evidence="2">The sequence shown here is derived from an EMBL/GenBank/DDBJ whole genome shotgun (WGS) entry which is preliminary data.</text>
</comment>
<evidence type="ECO:0000313" key="3">
    <source>
        <dbReference type="Proteomes" id="UP000185904"/>
    </source>
</evidence>
<accession>A0A178DEP5</accession>
<dbReference type="AlphaFoldDB" id="A0A178DEP5"/>